<keyword evidence="1 2" id="KW-0238">DNA-binding</keyword>
<proteinExistence type="predicted"/>
<dbReference type="PROSITE" id="PS51900">
    <property type="entry name" value="CB"/>
    <property type="match status" value="1"/>
</dbReference>
<organism evidence="4 5">
    <name type="scientific">Bacillus capparidis</name>
    <dbReference type="NCBI Taxonomy" id="1840411"/>
    <lineage>
        <taxon>Bacteria</taxon>
        <taxon>Bacillati</taxon>
        <taxon>Bacillota</taxon>
        <taxon>Bacilli</taxon>
        <taxon>Bacillales</taxon>
        <taxon>Bacillaceae</taxon>
        <taxon>Bacillus</taxon>
    </lineage>
</organism>
<reference evidence="4 5" key="1">
    <citation type="submission" date="2021-01" db="EMBL/GenBank/DDBJ databases">
        <title>Genomic Encyclopedia of Type Strains, Phase IV (KMG-IV): sequencing the most valuable type-strain genomes for metagenomic binning, comparative biology and taxonomic classification.</title>
        <authorList>
            <person name="Goeker M."/>
        </authorList>
    </citation>
    <scope>NUCLEOTIDE SEQUENCE [LARGE SCALE GENOMIC DNA]</scope>
    <source>
        <strain evidence="4 5">DSM 103394</strain>
    </source>
</reference>
<dbReference type="InterPro" id="IPR044068">
    <property type="entry name" value="CB"/>
</dbReference>
<dbReference type="SUPFAM" id="SSF56349">
    <property type="entry name" value="DNA breaking-rejoining enzymes"/>
    <property type="match status" value="1"/>
</dbReference>
<gene>
    <name evidence="4" type="ORF">JOC74_001483</name>
</gene>
<evidence type="ECO:0000256" key="1">
    <source>
        <dbReference type="ARBA" id="ARBA00023125"/>
    </source>
</evidence>
<feature type="domain" description="Core-binding (CB)" evidence="3">
    <location>
        <begin position="73"/>
        <end position="165"/>
    </location>
</feature>
<accession>A0ABS4CTU2</accession>
<comment type="caution">
    <text evidence="4">The sequence shown here is derived from an EMBL/GenBank/DDBJ whole genome shotgun (WGS) entry which is preliminary data.</text>
</comment>
<dbReference type="InterPro" id="IPR004107">
    <property type="entry name" value="Integrase_SAM-like_N"/>
</dbReference>
<sequence>MASIEKRGKNLFRLVVEAGYDAKNKRIKRTKTIRIEDEKLLKTTRKLANYLEVQLHQFKQEVLAGEYIAPEKIIFRDFAEEFMNKVVTKRYSVTTIELYKNHLKNHINPVFGHKRLDQIKSKQIVDYIDQLGHTGARKDKKRGGLSDRIILDSYRVLKSLFKVATKE</sequence>
<dbReference type="RefSeq" id="WP_225970214.1">
    <property type="nucleotide sequence ID" value="NZ_JAFDST010000002.1"/>
</dbReference>
<dbReference type="InterPro" id="IPR011010">
    <property type="entry name" value="DNA_brk_join_enz"/>
</dbReference>
<evidence type="ECO:0000313" key="5">
    <source>
        <dbReference type="Proteomes" id="UP000674416"/>
    </source>
</evidence>
<name>A0ABS4CTU2_9BACI</name>
<dbReference type="EMBL" id="JAFDST010000002">
    <property type="protein sequence ID" value="MBP1080990.1"/>
    <property type="molecule type" value="Genomic_DNA"/>
</dbReference>
<evidence type="ECO:0000313" key="4">
    <source>
        <dbReference type="EMBL" id="MBP1080990.1"/>
    </source>
</evidence>
<protein>
    <recommendedName>
        <fullName evidence="3">Core-binding (CB) domain-containing protein</fullName>
    </recommendedName>
</protein>
<dbReference type="Proteomes" id="UP000674416">
    <property type="component" value="Unassembled WGS sequence"/>
</dbReference>
<dbReference type="InterPro" id="IPR010998">
    <property type="entry name" value="Integrase_recombinase_N"/>
</dbReference>
<dbReference type="Pfam" id="PF14659">
    <property type="entry name" value="Phage_int_SAM_3"/>
    <property type="match status" value="1"/>
</dbReference>
<evidence type="ECO:0000256" key="2">
    <source>
        <dbReference type="PROSITE-ProRule" id="PRU01248"/>
    </source>
</evidence>
<evidence type="ECO:0000259" key="3">
    <source>
        <dbReference type="PROSITE" id="PS51900"/>
    </source>
</evidence>
<dbReference type="Gene3D" id="1.10.150.130">
    <property type="match status" value="1"/>
</dbReference>
<keyword evidence="5" id="KW-1185">Reference proteome</keyword>